<sequence length="317" mass="34652">MDSSSHPELGKIAILIVYVDDIILISDDSLEIERLKGLLARDFEIKDLGTLKYFLGLLGCRATKTPIDSNLKLQLVKVEDVVDRDKGHLRVKVYTDAAWAGSVTDRRSISRVVAHAVRSFGSKDYLKNLGTKHVEADKQFIKEKLEGLICMPHIPTDEQVADILTKGLPKKQFDKPRKKNLGEGASAPRKEEISNKASSDEDMEGFLGRVESDPRGSAVMGMPSSPVTRGKGPNLLGNCGSMVAESLEVTPSLFQSTQQYIPSSSGFTNSLLNPSIPIPSPSTPLLPVSASQSLAPTENRSVNLLHQMWERAACEEL</sequence>
<protein>
    <recommendedName>
        <fullName evidence="2">Reverse transcriptase Ty1/copia-type domain-containing protein</fullName>
    </recommendedName>
</protein>
<proteinExistence type="predicted"/>
<dbReference type="AlphaFoldDB" id="A0A438E820"/>
<gene>
    <name evidence="3" type="ORF">CK203_074066</name>
</gene>
<dbReference type="Pfam" id="PF07727">
    <property type="entry name" value="RVT_2"/>
    <property type="match status" value="1"/>
</dbReference>
<dbReference type="InterPro" id="IPR013103">
    <property type="entry name" value="RVT_2"/>
</dbReference>
<accession>A0A438E820</accession>
<name>A0A438E820_VITVI</name>
<evidence type="ECO:0000313" key="4">
    <source>
        <dbReference type="Proteomes" id="UP000288805"/>
    </source>
</evidence>
<evidence type="ECO:0000259" key="2">
    <source>
        <dbReference type="Pfam" id="PF07727"/>
    </source>
</evidence>
<feature type="region of interest" description="Disordered" evidence="1">
    <location>
        <begin position="171"/>
        <end position="231"/>
    </location>
</feature>
<dbReference type="Proteomes" id="UP000288805">
    <property type="component" value="Unassembled WGS sequence"/>
</dbReference>
<reference evidence="3 4" key="1">
    <citation type="journal article" date="2018" name="PLoS Genet.">
        <title>Population sequencing reveals clonal diversity and ancestral inbreeding in the grapevine cultivar Chardonnay.</title>
        <authorList>
            <person name="Roach M.J."/>
            <person name="Johnson D.L."/>
            <person name="Bohlmann J."/>
            <person name="van Vuuren H.J."/>
            <person name="Jones S.J."/>
            <person name="Pretorius I.S."/>
            <person name="Schmidt S.A."/>
            <person name="Borneman A.R."/>
        </authorList>
    </citation>
    <scope>NUCLEOTIDE SEQUENCE [LARGE SCALE GENOMIC DNA]</scope>
    <source>
        <strain evidence="4">cv. Chardonnay</strain>
        <tissue evidence="3">Leaf</tissue>
    </source>
</reference>
<evidence type="ECO:0000313" key="3">
    <source>
        <dbReference type="EMBL" id="RVW43799.1"/>
    </source>
</evidence>
<dbReference type="EMBL" id="QGNW01001367">
    <property type="protein sequence ID" value="RVW43799.1"/>
    <property type="molecule type" value="Genomic_DNA"/>
</dbReference>
<feature type="domain" description="Reverse transcriptase Ty1/copia-type" evidence="2">
    <location>
        <begin position="14"/>
        <end position="57"/>
    </location>
</feature>
<organism evidence="3 4">
    <name type="scientific">Vitis vinifera</name>
    <name type="common">Grape</name>
    <dbReference type="NCBI Taxonomy" id="29760"/>
    <lineage>
        <taxon>Eukaryota</taxon>
        <taxon>Viridiplantae</taxon>
        <taxon>Streptophyta</taxon>
        <taxon>Embryophyta</taxon>
        <taxon>Tracheophyta</taxon>
        <taxon>Spermatophyta</taxon>
        <taxon>Magnoliopsida</taxon>
        <taxon>eudicotyledons</taxon>
        <taxon>Gunneridae</taxon>
        <taxon>Pentapetalae</taxon>
        <taxon>rosids</taxon>
        <taxon>Vitales</taxon>
        <taxon>Vitaceae</taxon>
        <taxon>Viteae</taxon>
        <taxon>Vitis</taxon>
    </lineage>
</organism>
<evidence type="ECO:0000256" key="1">
    <source>
        <dbReference type="SAM" id="MobiDB-lite"/>
    </source>
</evidence>
<comment type="caution">
    <text evidence="3">The sequence shown here is derived from an EMBL/GenBank/DDBJ whole genome shotgun (WGS) entry which is preliminary data.</text>
</comment>